<keyword evidence="3" id="KW-1185">Reference proteome</keyword>
<dbReference type="AlphaFoldDB" id="A0A9R0RCR6"/>
<dbReference type="Gramene" id="TRITD3Av1G036830.3">
    <property type="protein sequence ID" value="TRITD3Av1G036830.3"/>
    <property type="gene ID" value="TRITD3Av1G036830"/>
</dbReference>
<name>A0A9R0RCR6_TRITD</name>
<reference evidence="2 3" key="1">
    <citation type="submission" date="2017-09" db="EMBL/GenBank/DDBJ databases">
        <authorList>
            <consortium name="International Durum Wheat Genome Sequencing Consortium (IDWGSC)"/>
            <person name="Milanesi L."/>
        </authorList>
    </citation>
    <scope>NUCLEOTIDE SEQUENCE [LARGE SCALE GENOMIC DNA]</scope>
    <source>
        <strain evidence="3">cv. Svevo</strain>
    </source>
</reference>
<dbReference type="PANTHER" id="PTHR33074:SF74">
    <property type="entry name" value="DUF1618 DOMAIN-CONTAINING PROTEIN"/>
    <property type="match status" value="1"/>
</dbReference>
<dbReference type="Proteomes" id="UP000324705">
    <property type="component" value="Chromosome 3A"/>
</dbReference>
<proteinExistence type="predicted"/>
<protein>
    <recommendedName>
        <fullName evidence="1">DUF1618 domain-containing protein</fullName>
    </recommendedName>
</protein>
<dbReference type="OMA" id="ASACHHY"/>
<feature type="domain" description="DUF1618" evidence="1">
    <location>
        <begin position="302"/>
        <end position="441"/>
    </location>
</feature>
<accession>A0A9R0RCR6</accession>
<evidence type="ECO:0000313" key="2">
    <source>
        <dbReference type="EMBL" id="VAH57980.1"/>
    </source>
</evidence>
<dbReference type="PANTHER" id="PTHR33074">
    <property type="entry name" value="EXPRESSED PROTEIN-RELATED"/>
    <property type="match status" value="1"/>
</dbReference>
<evidence type="ECO:0000313" key="3">
    <source>
        <dbReference type="Proteomes" id="UP000324705"/>
    </source>
</evidence>
<sequence length="512" mass="57093">MPHEGYYEASLRPPALDDAPAAKDWGEVLLDRVAYMVDKKNHTSVNLQFKRDLDGKEVDLWVTLCFARPPRLSYFCCHASCPNDKEEDTRLFFREPFVFATEGNLAVITLCHGRSRPSAFGSKKNNYEYLVYQAPSSPAGKPELIWVPHIPASMLPSTGVDCIPSSSIGVVRYNSNIFTHAHPHKIPLAPPAPILSPAVALARPKSFPSTPPTSVLSPSVAALPKEDEDFDAHRIVALAYDYFHDSGNSPHGPYYLCIYDSKTQVWTRKPAAIPQPLLPFDYICDIDMVITIGGSSRGIMGWVDLWNGILFSDVLADHTPYSPLRYVSLPKPRQPQNCLPIPLDIGCRFRDIVFVKDSGIIRFVDLQIHTDPNIPYSETPSGWTVVTWILEGLNEGLETRGGLSFRQEHELRSSDISNYNLPQSLFVTNPILSAHEDGFLYLRTNVSSRTSSNSRVITVDIKHGKLLDVQDFDMQRPNTYMRTAISSHLMPPGDSASVILSQEATASACHHY</sequence>
<dbReference type="InterPro" id="IPR011676">
    <property type="entry name" value="DUF1618"/>
</dbReference>
<organism evidence="2 3">
    <name type="scientific">Triticum turgidum subsp. durum</name>
    <name type="common">Durum wheat</name>
    <name type="synonym">Triticum durum</name>
    <dbReference type="NCBI Taxonomy" id="4567"/>
    <lineage>
        <taxon>Eukaryota</taxon>
        <taxon>Viridiplantae</taxon>
        <taxon>Streptophyta</taxon>
        <taxon>Embryophyta</taxon>
        <taxon>Tracheophyta</taxon>
        <taxon>Spermatophyta</taxon>
        <taxon>Magnoliopsida</taxon>
        <taxon>Liliopsida</taxon>
        <taxon>Poales</taxon>
        <taxon>Poaceae</taxon>
        <taxon>BOP clade</taxon>
        <taxon>Pooideae</taxon>
        <taxon>Triticodae</taxon>
        <taxon>Triticeae</taxon>
        <taxon>Triticinae</taxon>
        <taxon>Triticum</taxon>
    </lineage>
</organism>
<gene>
    <name evidence="2" type="ORF">TRITD_3Av1G036830</name>
</gene>
<evidence type="ECO:0000259" key="1">
    <source>
        <dbReference type="Pfam" id="PF07762"/>
    </source>
</evidence>
<dbReference type="Pfam" id="PF07762">
    <property type="entry name" value="DUF1618"/>
    <property type="match status" value="1"/>
</dbReference>
<dbReference type="EMBL" id="LT934115">
    <property type="protein sequence ID" value="VAH57980.1"/>
    <property type="molecule type" value="Genomic_DNA"/>
</dbReference>